<gene>
    <name evidence="1" type="ORF">M8C21_000704</name>
</gene>
<evidence type="ECO:0000313" key="2">
    <source>
        <dbReference type="Proteomes" id="UP001206925"/>
    </source>
</evidence>
<dbReference type="AlphaFoldDB" id="A0AAD5BN06"/>
<evidence type="ECO:0000313" key="1">
    <source>
        <dbReference type="EMBL" id="KAI7726335.1"/>
    </source>
</evidence>
<keyword evidence="2" id="KW-1185">Reference proteome</keyword>
<proteinExistence type="predicted"/>
<reference evidence="1" key="1">
    <citation type="submission" date="2022-06" db="EMBL/GenBank/DDBJ databases">
        <title>Uncovering the hologenomic basis of an extraordinary plant invasion.</title>
        <authorList>
            <person name="Bieker V.C."/>
            <person name="Martin M.D."/>
            <person name="Gilbert T."/>
            <person name="Hodgins K."/>
            <person name="Battlay P."/>
            <person name="Petersen B."/>
            <person name="Wilson J."/>
        </authorList>
    </citation>
    <scope>NUCLEOTIDE SEQUENCE</scope>
    <source>
        <strain evidence="1">AA19_3_7</strain>
        <tissue evidence="1">Leaf</tissue>
    </source>
</reference>
<organism evidence="1 2">
    <name type="scientific">Ambrosia artemisiifolia</name>
    <name type="common">Common ragweed</name>
    <dbReference type="NCBI Taxonomy" id="4212"/>
    <lineage>
        <taxon>Eukaryota</taxon>
        <taxon>Viridiplantae</taxon>
        <taxon>Streptophyta</taxon>
        <taxon>Embryophyta</taxon>
        <taxon>Tracheophyta</taxon>
        <taxon>Spermatophyta</taxon>
        <taxon>Magnoliopsida</taxon>
        <taxon>eudicotyledons</taxon>
        <taxon>Gunneridae</taxon>
        <taxon>Pentapetalae</taxon>
        <taxon>asterids</taxon>
        <taxon>campanulids</taxon>
        <taxon>Asterales</taxon>
        <taxon>Asteraceae</taxon>
        <taxon>Asteroideae</taxon>
        <taxon>Heliantheae alliance</taxon>
        <taxon>Heliantheae</taxon>
        <taxon>Ambrosia</taxon>
    </lineage>
</organism>
<dbReference type="EMBL" id="JAMZMK010011706">
    <property type="protein sequence ID" value="KAI7726335.1"/>
    <property type="molecule type" value="Genomic_DNA"/>
</dbReference>
<sequence>MLLRLGKPSLSLPSIHCFRLPSIYSNGTRFCNIHESVPA</sequence>
<name>A0AAD5BN06_AMBAR</name>
<dbReference type="Proteomes" id="UP001206925">
    <property type="component" value="Unassembled WGS sequence"/>
</dbReference>
<protein>
    <submittedName>
        <fullName evidence="1">Uncharacterized protein</fullName>
    </submittedName>
</protein>
<comment type="caution">
    <text evidence="1">The sequence shown here is derived from an EMBL/GenBank/DDBJ whole genome shotgun (WGS) entry which is preliminary data.</text>
</comment>
<accession>A0AAD5BN06</accession>